<protein>
    <submittedName>
        <fullName evidence="3">Uncharacterized protein</fullName>
    </submittedName>
</protein>
<feature type="compositionally biased region" description="Basic and acidic residues" evidence="1">
    <location>
        <begin position="1"/>
        <end position="19"/>
    </location>
</feature>
<proteinExistence type="predicted"/>
<dbReference type="Proteomes" id="UP001286456">
    <property type="component" value="Unassembled WGS sequence"/>
</dbReference>
<dbReference type="AlphaFoldDB" id="A0AAE0ILW9"/>
<reference evidence="3" key="1">
    <citation type="journal article" date="2023" name="Mol. Phylogenet. Evol.">
        <title>Genome-scale phylogeny and comparative genomics of the fungal order Sordariales.</title>
        <authorList>
            <person name="Hensen N."/>
            <person name="Bonometti L."/>
            <person name="Westerberg I."/>
            <person name="Brannstrom I.O."/>
            <person name="Guillou S."/>
            <person name="Cros-Aarteil S."/>
            <person name="Calhoun S."/>
            <person name="Haridas S."/>
            <person name="Kuo A."/>
            <person name="Mondo S."/>
            <person name="Pangilinan J."/>
            <person name="Riley R."/>
            <person name="LaButti K."/>
            <person name="Andreopoulos B."/>
            <person name="Lipzen A."/>
            <person name="Chen C."/>
            <person name="Yan M."/>
            <person name="Daum C."/>
            <person name="Ng V."/>
            <person name="Clum A."/>
            <person name="Steindorff A."/>
            <person name="Ohm R.A."/>
            <person name="Martin F."/>
            <person name="Silar P."/>
            <person name="Natvig D.O."/>
            <person name="Lalanne C."/>
            <person name="Gautier V."/>
            <person name="Ament-Velasquez S.L."/>
            <person name="Kruys A."/>
            <person name="Hutchinson M.I."/>
            <person name="Powell A.J."/>
            <person name="Barry K."/>
            <person name="Miller A.N."/>
            <person name="Grigoriev I.V."/>
            <person name="Debuchy R."/>
            <person name="Gladieux P."/>
            <person name="Hiltunen Thoren M."/>
            <person name="Johannesson H."/>
        </authorList>
    </citation>
    <scope>NUCLEOTIDE SEQUENCE</scope>
    <source>
        <strain evidence="3">SMH4131-1</strain>
    </source>
</reference>
<organism evidence="3 4">
    <name type="scientific">Cercophora scortea</name>
    <dbReference type="NCBI Taxonomy" id="314031"/>
    <lineage>
        <taxon>Eukaryota</taxon>
        <taxon>Fungi</taxon>
        <taxon>Dikarya</taxon>
        <taxon>Ascomycota</taxon>
        <taxon>Pezizomycotina</taxon>
        <taxon>Sordariomycetes</taxon>
        <taxon>Sordariomycetidae</taxon>
        <taxon>Sordariales</taxon>
        <taxon>Lasiosphaeriaceae</taxon>
        <taxon>Cercophora</taxon>
    </lineage>
</organism>
<sequence length="250" mass="27695">MTDRERREAGRQGGRERLRARSTTVGHPICYQLTAREPIGESFEARLKKALLRNLSLNHEPTPSLGRSMGLAGIAQVHHFPTTVLHLLPAIDQRYAGPQDHFQVLPLWSGWGRGGRGKGPSSSRSLFLVQSQKGSALVVGVSFYPSYLFSLVALCCGAERQSNQWTGLITKRGQRRRFLRKGWAGLLLIIHLFTSVTGCGLQITAAADLPYLPGLFHYQHRRGRRRLETASVASQEGQGTPCLPPSMYVL</sequence>
<keyword evidence="2" id="KW-0812">Transmembrane</keyword>
<name>A0AAE0ILW9_9PEZI</name>
<feature type="region of interest" description="Disordered" evidence="1">
    <location>
        <begin position="1"/>
        <end position="21"/>
    </location>
</feature>
<gene>
    <name evidence="3" type="ORF">B0T19DRAFT_159788</name>
</gene>
<accession>A0AAE0ILW9</accession>
<dbReference type="EMBL" id="JAUEPO010000003">
    <property type="protein sequence ID" value="KAK3327330.1"/>
    <property type="molecule type" value="Genomic_DNA"/>
</dbReference>
<keyword evidence="2" id="KW-0472">Membrane</keyword>
<keyword evidence="4" id="KW-1185">Reference proteome</keyword>
<evidence type="ECO:0000256" key="2">
    <source>
        <dbReference type="SAM" id="Phobius"/>
    </source>
</evidence>
<evidence type="ECO:0000313" key="3">
    <source>
        <dbReference type="EMBL" id="KAK3327330.1"/>
    </source>
</evidence>
<comment type="caution">
    <text evidence="3">The sequence shown here is derived from an EMBL/GenBank/DDBJ whole genome shotgun (WGS) entry which is preliminary data.</text>
</comment>
<evidence type="ECO:0000256" key="1">
    <source>
        <dbReference type="SAM" id="MobiDB-lite"/>
    </source>
</evidence>
<keyword evidence="2" id="KW-1133">Transmembrane helix</keyword>
<reference evidence="3" key="2">
    <citation type="submission" date="2023-06" db="EMBL/GenBank/DDBJ databases">
        <authorList>
            <consortium name="Lawrence Berkeley National Laboratory"/>
            <person name="Haridas S."/>
            <person name="Hensen N."/>
            <person name="Bonometti L."/>
            <person name="Westerberg I."/>
            <person name="Brannstrom I.O."/>
            <person name="Guillou S."/>
            <person name="Cros-Aarteil S."/>
            <person name="Calhoun S."/>
            <person name="Kuo A."/>
            <person name="Mondo S."/>
            <person name="Pangilinan J."/>
            <person name="Riley R."/>
            <person name="Labutti K."/>
            <person name="Andreopoulos B."/>
            <person name="Lipzen A."/>
            <person name="Chen C."/>
            <person name="Yanf M."/>
            <person name="Daum C."/>
            <person name="Ng V."/>
            <person name="Clum A."/>
            <person name="Steindorff A."/>
            <person name="Ohm R."/>
            <person name="Martin F."/>
            <person name="Silar P."/>
            <person name="Natvig D."/>
            <person name="Lalanne C."/>
            <person name="Gautier V."/>
            <person name="Ament-Velasquez S.L."/>
            <person name="Kruys A."/>
            <person name="Hutchinson M.I."/>
            <person name="Powell A.J."/>
            <person name="Barry K."/>
            <person name="Miller A.N."/>
            <person name="Grigoriev I.V."/>
            <person name="Debuchy R."/>
            <person name="Gladieux P."/>
            <person name="Thoren M.H."/>
            <person name="Johannesson H."/>
        </authorList>
    </citation>
    <scope>NUCLEOTIDE SEQUENCE</scope>
    <source>
        <strain evidence="3">SMH4131-1</strain>
    </source>
</reference>
<evidence type="ECO:0000313" key="4">
    <source>
        <dbReference type="Proteomes" id="UP001286456"/>
    </source>
</evidence>
<feature type="transmembrane region" description="Helical" evidence="2">
    <location>
        <begin position="182"/>
        <end position="203"/>
    </location>
</feature>